<evidence type="ECO:0000313" key="4">
    <source>
        <dbReference type="Proteomes" id="UP000516380"/>
    </source>
</evidence>
<proteinExistence type="predicted"/>
<dbReference type="EMBL" id="AP023343">
    <property type="protein sequence ID" value="BCI91983.1"/>
    <property type="molecule type" value="Genomic_DNA"/>
</dbReference>
<dbReference type="Pfam" id="PF13460">
    <property type="entry name" value="NAD_binding_10"/>
    <property type="match status" value="1"/>
</dbReference>
<organism evidence="3 4">
    <name type="scientific">Mycobacterium kansasii</name>
    <dbReference type="NCBI Taxonomy" id="1768"/>
    <lineage>
        <taxon>Bacteria</taxon>
        <taxon>Bacillati</taxon>
        <taxon>Actinomycetota</taxon>
        <taxon>Actinomycetes</taxon>
        <taxon>Mycobacteriales</taxon>
        <taxon>Mycobacteriaceae</taxon>
        <taxon>Mycobacterium</taxon>
    </lineage>
</organism>
<evidence type="ECO:0000313" key="3">
    <source>
        <dbReference type="EMBL" id="BCI91983.1"/>
    </source>
</evidence>
<dbReference type="PANTHER" id="PTHR43162">
    <property type="match status" value="1"/>
</dbReference>
<accession>A0A7G1IQE3</accession>
<sequence length="186" mass="19929">MTTILVTGATGNVGRPLVTALADAGVTVRAVSRHPDSAGLPAGVAVLTSAADGLRGADAVFLNSRALGDHLVAVVDRARDEGVTRLVVLSAINADDDFSVQPSRFRGDRNQEVEQLAVDSGLEWVSLRPTMFVSNLVGMWSTQLQAGDVVRGRTPPRPVHPLSRRTSRRWRRRRCSPTGWSAAGLR</sequence>
<gene>
    <name evidence="3" type="ORF">NIIDMKKI_71890</name>
</gene>
<dbReference type="Proteomes" id="UP000516380">
    <property type="component" value="Chromosome"/>
</dbReference>
<feature type="region of interest" description="Disordered" evidence="1">
    <location>
        <begin position="151"/>
        <end position="186"/>
    </location>
</feature>
<name>A0A7G1IQE3_MYCKA</name>
<dbReference type="InterPro" id="IPR036291">
    <property type="entry name" value="NAD(P)-bd_dom_sf"/>
</dbReference>
<evidence type="ECO:0000259" key="2">
    <source>
        <dbReference type="Pfam" id="PF13460"/>
    </source>
</evidence>
<keyword evidence="4" id="KW-1185">Reference proteome</keyword>
<dbReference type="InterPro" id="IPR051604">
    <property type="entry name" value="Ergot_Alk_Oxidoreductase"/>
</dbReference>
<dbReference type="AlphaFoldDB" id="A0A7G1IQE3"/>
<dbReference type="InterPro" id="IPR016040">
    <property type="entry name" value="NAD(P)-bd_dom"/>
</dbReference>
<evidence type="ECO:0000256" key="1">
    <source>
        <dbReference type="SAM" id="MobiDB-lite"/>
    </source>
</evidence>
<protein>
    <recommendedName>
        <fullName evidence="2">NAD(P)-binding domain-containing protein</fullName>
    </recommendedName>
</protein>
<dbReference type="SUPFAM" id="SSF51735">
    <property type="entry name" value="NAD(P)-binding Rossmann-fold domains"/>
    <property type="match status" value="1"/>
</dbReference>
<dbReference type="Gene3D" id="3.40.50.720">
    <property type="entry name" value="NAD(P)-binding Rossmann-like Domain"/>
    <property type="match status" value="1"/>
</dbReference>
<dbReference type="PANTHER" id="PTHR43162:SF1">
    <property type="entry name" value="PRESTALK A DIFFERENTIATION PROTEIN A"/>
    <property type="match status" value="1"/>
</dbReference>
<reference evidence="3 4" key="1">
    <citation type="submission" date="2020-07" db="EMBL/GenBank/DDBJ databases">
        <title>Mycobacterium kansasii (former subtype) with zoonotic potential isolated from diseased indoor pet cat, Japan.</title>
        <authorList>
            <person name="Fukano H."/>
            <person name="Terazono T."/>
            <person name="Hoshino Y."/>
        </authorList>
    </citation>
    <scope>NUCLEOTIDE SEQUENCE [LARGE SCALE GENOMIC DNA]</scope>
    <source>
        <strain evidence="3 4">Kuro-I</strain>
    </source>
</reference>
<feature type="compositionally biased region" description="Basic residues" evidence="1">
    <location>
        <begin position="162"/>
        <end position="175"/>
    </location>
</feature>
<feature type="domain" description="NAD(P)-binding" evidence="2">
    <location>
        <begin position="8"/>
        <end position="135"/>
    </location>
</feature>